<protein>
    <submittedName>
        <fullName evidence="2">Uncharacterized protein</fullName>
    </submittedName>
</protein>
<evidence type="ECO:0000313" key="3">
    <source>
        <dbReference type="Proteomes" id="UP001280415"/>
    </source>
</evidence>
<dbReference type="AlphaFoldDB" id="A0AAW8YMT6"/>
<dbReference type="EMBL" id="JAWJAX010000003">
    <property type="protein sequence ID" value="MDV2911056.1"/>
    <property type="molecule type" value="Genomic_DNA"/>
</dbReference>
<organism evidence="2 3">
    <name type="scientific">Pediococcus acidilactici</name>
    <dbReference type="NCBI Taxonomy" id="1254"/>
    <lineage>
        <taxon>Bacteria</taxon>
        <taxon>Bacillati</taxon>
        <taxon>Bacillota</taxon>
        <taxon>Bacilli</taxon>
        <taxon>Lactobacillales</taxon>
        <taxon>Lactobacillaceae</taxon>
        <taxon>Pediococcus</taxon>
        <taxon>Pediococcus acidilactici group</taxon>
    </lineage>
</organism>
<proteinExistence type="predicted"/>
<accession>A0AAW8YMT6</accession>
<evidence type="ECO:0000256" key="1">
    <source>
        <dbReference type="SAM" id="MobiDB-lite"/>
    </source>
</evidence>
<feature type="compositionally biased region" description="Basic and acidic residues" evidence="1">
    <location>
        <begin position="180"/>
        <end position="194"/>
    </location>
</feature>
<gene>
    <name evidence="2" type="ORF">R0H03_04140</name>
</gene>
<reference evidence="2" key="1">
    <citation type="journal article" date="2023" name="PeerJ">
        <title>Selection and evaluation of lactic acid bacteria from chicken feces in Thailand as potential probiotics.</title>
        <authorList>
            <person name="Khurajog B."/>
            <person name="Disastra Y."/>
            <person name="Lawwyne L.D."/>
            <person name="Sirichokchatchawan W."/>
            <person name="Niyomtham W."/>
            <person name="Yindee J."/>
            <person name="Hampson D.J."/>
            <person name="Prapasarakul N."/>
        </authorList>
    </citation>
    <scope>NUCLEOTIDE SEQUENCE</scope>
    <source>
        <strain evidence="2">BF14</strain>
    </source>
</reference>
<comment type="caution">
    <text evidence="2">The sequence shown here is derived from an EMBL/GenBank/DDBJ whole genome shotgun (WGS) entry which is preliminary data.</text>
</comment>
<feature type="region of interest" description="Disordered" evidence="1">
    <location>
        <begin position="172"/>
        <end position="194"/>
    </location>
</feature>
<sequence length="269" mass="30086">MDQSKFFSDIFSNSAMSQALARTNAISSLYRATLPAKLNLEATESIRRSLSFASKIYVPQNNFRNAASALSSYSELINRSSGIASKAFADNLLINSTNTLKNLMPFSNQTELNDIIASATRTNLQTAIAYNQLVKIMTSSFTDSENVVHTSRKPLMKTKKVDNQSYQSTGELKNNESVFEDDKRNPTKASRNDDISSEDFIDEDIYLAKEFAQMHDEMINDCLPPSVIATTLVSYAWKFAIFIGTVKSAYEGIIWFSKIIIHIASFFPN</sequence>
<dbReference type="RefSeq" id="WP_317052071.1">
    <property type="nucleotide sequence ID" value="NZ_CP140878.1"/>
</dbReference>
<name>A0AAW8YMT6_PEDAC</name>
<reference evidence="2" key="2">
    <citation type="submission" date="2023-10" db="EMBL/GenBank/DDBJ databases">
        <authorList>
            <person name="Khurajog B."/>
        </authorList>
    </citation>
    <scope>NUCLEOTIDE SEQUENCE</scope>
    <source>
        <strain evidence="2">BF14</strain>
    </source>
</reference>
<evidence type="ECO:0000313" key="2">
    <source>
        <dbReference type="EMBL" id="MDV2911056.1"/>
    </source>
</evidence>
<dbReference type="Proteomes" id="UP001280415">
    <property type="component" value="Unassembled WGS sequence"/>
</dbReference>